<dbReference type="Proteomes" id="UP001156627">
    <property type="component" value="Unassembled WGS sequence"/>
</dbReference>
<comment type="caution">
    <text evidence="1">The sequence shown here is derived from an EMBL/GenBank/DDBJ whole genome shotgun (WGS) entry which is preliminary data.</text>
</comment>
<evidence type="ECO:0008006" key="3">
    <source>
        <dbReference type="Google" id="ProtNLM"/>
    </source>
</evidence>
<name>A0ABQ5XGZ0_9GAMM</name>
<protein>
    <recommendedName>
        <fullName evidence="3">Antitoxin Xre/MbcA/ParS-like toxin-binding domain-containing protein</fullName>
    </recommendedName>
</protein>
<dbReference type="RefSeq" id="WP_284334386.1">
    <property type="nucleotide sequence ID" value="NZ_BSOA01000053.1"/>
</dbReference>
<evidence type="ECO:0000313" key="1">
    <source>
        <dbReference type="EMBL" id="GLQ90974.1"/>
    </source>
</evidence>
<gene>
    <name evidence="1" type="ORF">GCM10007898_45500</name>
</gene>
<reference evidence="2" key="1">
    <citation type="journal article" date="2019" name="Int. J. Syst. Evol. Microbiol.">
        <title>The Global Catalogue of Microorganisms (GCM) 10K type strain sequencing project: providing services to taxonomists for standard genome sequencing and annotation.</title>
        <authorList>
            <consortium name="The Broad Institute Genomics Platform"/>
            <consortium name="The Broad Institute Genome Sequencing Center for Infectious Disease"/>
            <person name="Wu L."/>
            <person name="Ma J."/>
        </authorList>
    </citation>
    <scope>NUCLEOTIDE SEQUENCE [LARGE SCALE GENOMIC DNA]</scope>
    <source>
        <strain evidence="2">NBRC 111981</strain>
    </source>
</reference>
<proteinExistence type="predicted"/>
<accession>A0ABQ5XGZ0</accession>
<sequence length="126" mass="14317">MRVQTSHDPLNHKQLVKELLMVSKNSTTRARPSETFWLGEPPRFPKDPQRNERYAYLMRFAGTSVAIQVIRGLLKSSEAFNRAKAYNRLPEPGALPLTPTQVDGLCAALHFLHQYGDAMLMKEHEG</sequence>
<organism evidence="1 2">
    <name type="scientific">Dyella flagellata</name>
    <dbReference type="NCBI Taxonomy" id="1867833"/>
    <lineage>
        <taxon>Bacteria</taxon>
        <taxon>Pseudomonadati</taxon>
        <taxon>Pseudomonadota</taxon>
        <taxon>Gammaproteobacteria</taxon>
        <taxon>Lysobacterales</taxon>
        <taxon>Rhodanobacteraceae</taxon>
        <taxon>Dyella</taxon>
    </lineage>
</organism>
<dbReference type="EMBL" id="BSOA01000053">
    <property type="protein sequence ID" value="GLQ90974.1"/>
    <property type="molecule type" value="Genomic_DNA"/>
</dbReference>
<keyword evidence="2" id="KW-1185">Reference proteome</keyword>
<evidence type="ECO:0000313" key="2">
    <source>
        <dbReference type="Proteomes" id="UP001156627"/>
    </source>
</evidence>